<dbReference type="Proteomes" id="UP000294829">
    <property type="component" value="Unassembled WGS sequence"/>
</dbReference>
<dbReference type="PANTHER" id="PTHR37479">
    <property type="entry name" value="CELL DIVISION PROTEIN FTSL"/>
    <property type="match status" value="1"/>
</dbReference>
<comment type="function">
    <text evidence="8">Essential cell division protein. May link together the upstream cell division proteins, which are predominantly cytoplasmic, with the downstream cell division proteins, which are predominantly periplasmic.</text>
</comment>
<dbReference type="AlphaFoldDB" id="A0A4R5W377"/>
<name>A0A4R5W377_9BURK</name>
<keyword evidence="7 8" id="KW-0131">Cell cycle</keyword>
<keyword evidence="10" id="KW-0175">Coiled coil</keyword>
<evidence type="ECO:0000256" key="5">
    <source>
        <dbReference type="ARBA" id="ARBA00022989"/>
    </source>
</evidence>
<dbReference type="GO" id="GO:0005886">
    <property type="term" value="C:plasma membrane"/>
    <property type="evidence" value="ECO:0007669"/>
    <property type="project" value="UniProtKB-SubCell"/>
</dbReference>
<sequence>MNGRLNVLLLIALLACALILVKTQYQARHLFIELERSQTEARQLEVEWSQLQLDQSNLGKHERIQANAIKDLNMVPVTNDRTQYITLNTK</sequence>
<keyword evidence="6 8" id="KW-0472">Membrane</keyword>
<organism evidence="11 12">
    <name type="scientific">Sapientia aquatica</name>
    <dbReference type="NCBI Taxonomy" id="1549640"/>
    <lineage>
        <taxon>Bacteria</taxon>
        <taxon>Pseudomonadati</taxon>
        <taxon>Pseudomonadota</taxon>
        <taxon>Betaproteobacteria</taxon>
        <taxon>Burkholderiales</taxon>
        <taxon>Oxalobacteraceae</taxon>
        <taxon>Sapientia</taxon>
    </lineage>
</organism>
<accession>A0A4R5W377</accession>
<evidence type="ECO:0000256" key="6">
    <source>
        <dbReference type="ARBA" id="ARBA00023136"/>
    </source>
</evidence>
<evidence type="ECO:0000256" key="2">
    <source>
        <dbReference type="ARBA" id="ARBA00022475"/>
    </source>
</evidence>
<keyword evidence="3 8" id="KW-0132">Cell division</keyword>
<evidence type="ECO:0000313" key="12">
    <source>
        <dbReference type="Proteomes" id="UP000294829"/>
    </source>
</evidence>
<dbReference type="Pfam" id="PF04999">
    <property type="entry name" value="FtsL"/>
    <property type="match status" value="1"/>
</dbReference>
<gene>
    <name evidence="8 11" type="primary">ftsL</name>
    <name evidence="11" type="ORF">E2I14_04450</name>
</gene>
<keyword evidence="8" id="KW-0997">Cell inner membrane</keyword>
<evidence type="ECO:0000256" key="7">
    <source>
        <dbReference type="ARBA" id="ARBA00023306"/>
    </source>
</evidence>
<dbReference type="HAMAP" id="MF_00910">
    <property type="entry name" value="FtsL"/>
    <property type="match status" value="1"/>
</dbReference>
<reference evidence="11 12" key="1">
    <citation type="submission" date="2019-03" db="EMBL/GenBank/DDBJ databases">
        <title>Sapientia aquatica gen. nov., sp. nov., isolated from a crater lake.</title>
        <authorList>
            <person name="Felfoldi T."/>
            <person name="Szabo A."/>
            <person name="Toth E."/>
            <person name="Schumann P."/>
            <person name="Keki Z."/>
            <person name="Marialigeti K."/>
            <person name="Mathe I."/>
        </authorList>
    </citation>
    <scope>NUCLEOTIDE SEQUENCE [LARGE SCALE GENOMIC DNA]</scope>
    <source>
        <strain evidence="11 12">SA-152</strain>
    </source>
</reference>
<dbReference type="EMBL" id="SMYL01000002">
    <property type="protein sequence ID" value="TDK67032.1"/>
    <property type="molecule type" value="Genomic_DNA"/>
</dbReference>
<dbReference type="GO" id="GO:0043093">
    <property type="term" value="P:FtsZ-dependent cytokinesis"/>
    <property type="evidence" value="ECO:0007669"/>
    <property type="project" value="UniProtKB-UniRule"/>
</dbReference>
<feature type="coiled-coil region" evidence="10">
    <location>
        <begin position="27"/>
        <end position="54"/>
    </location>
</feature>
<keyword evidence="12" id="KW-1185">Reference proteome</keyword>
<dbReference type="NCBIfam" id="TIGR02209">
    <property type="entry name" value="ftsL_broad"/>
    <property type="match status" value="1"/>
</dbReference>
<keyword evidence="5 8" id="KW-1133">Transmembrane helix</keyword>
<dbReference type="PROSITE" id="PS51257">
    <property type="entry name" value="PROKAR_LIPOPROTEIN"/>
    <property type="match status" value="1"/>
</dbReference>
<evidence type="ECO:0000313" key="11">
    <source>
        <dbReference type="EMBL" id="TDK67032.1"/>
    </source>
</evidence>
<evidence type="ECO:0000256" key="4">
    <source>
        <dbReference type="ARBA" id="ARBA00022692"/>
    </source>
</evidence>
<dbReference type="RefSeq" id="WP_133325875.1">
    <property type="nucleotide sequence ID" value="NZ_SMYL01000002.1"/>
</dbReference>
<evidence type="ECO:0000256" key="10">
    <source>
        <dbReference type="SAM" id="Coils"/>
    </source>
</evidence>
<evidence type="ECO:0000256" key="9">
    <source>
        <dbReference type="NCBIfam" id="TIGR02209"/>
    </source>
</evidence>
<keyword evidence="4 8" id="KW-0812">Transmembrane</keyword>
<evidence type="ECO:0000256" key="3">
    <source>
        <dbReference type="ARBA" id="ARBA00022618"/>
    </source>
</evidence>
<comment type="caution">
    <text evidence="11">The sequence shown here is derived from an EMBL/GenBank/DDBJ whole genome shotgun (WGS) entry which is preliminary data.</text>
</comment>
<dbReference type="OrthoDB" id="5298556at2"/>
<dbReference type="GO" id="GO:0032153">
    <property type="term" value="C:cell division site"/>
    <property type="evidence" value="ECO:0007669"/>
    <property type="project" value="UniProtKB-UniRule"/>
</dbReference>
<dbReference type="PANTHER" id="PTHR37479:SF1">
    <property type="entry name" value="CELL DIVISION PROTEIN FTSL"/>
    <property type="match status" value="1"/>
</dbReference>
<evidence type="ECO:0000256" key="1">
    <source>
        <dbReference type="ARBA" id="ARBA00004401"/>
    </source>
</evidence>
<protein>
    <recommendedName>
        <fullName evidence="8 9">Cell division protein FtsL</fullName>
    </recommendedName>
</protein>
<evidence type="ECO:0000256" key="8">
    <source>
        <dbReference type="HAMAP-Rule" id="MF_00910"/>
    </source>
</evidence>
<comment type="subunit">
    <text evidence="8">Part of a complex composed of FtsB, FtsL and FtsQ.</text>
</comment>
<comment type="similarity">
    <text evidence="8">Belongs to the FtsL family.</text>
</comment>
<keyword evidence="2 8" id="KW-1003">Cell membrane</keyword>
<comment type="subcellular location">
    <subcellularLocation>
        <location evidence="8">Cell inner membrane</location>
        <topology evidence="8">Single-pass type II membrane protein</topology>
    </subcellularLocation>
    <subcellularLocation>
        <location evidence="1">Cell membrane</location>
        <topology evidence="1">Single-pass type II membrane protein</topology>
    </subcellularLocation>
    <text evidence="8">Localizes to the division septum where it forms a ring structure.</text>
</comment>
<proteinExistence type="inferred from homology"/>
<dbReference type="InterPro" id="IPR011922">
    <property type="entry name" value="Cell_div_FtsL"/>
</dbReference>